<reference evidence="1 2" key="1">
    <citation type="submission" date="2019-03" db="EMBL/GenBank/DDBJ databases">
        <title>Single cell metagenomics reveals metabolic interactions within the superorganism composed of flagellate Streblomastix strix and complex community of Bacteroidetes bacteria on its surface.</title>
        <authorList>
            <person name="Treitli S.C."/>
            <person name="Kolisko M."/>
            <person name="Husnik F."/>
            <person name="Keeling P."/>
            <person name="Hampl V."/>
        </authorList>
    </citation>
    <scope>NUCLEOTIDE SEQUENCE [LARGE SCALE GENOMIC DNA]</scope>
    <source>
        <strain evidence="1">ST1C</strain>
    </source>
</reference>
<accession>A0A5J4VHA4</accession>
<proteinExistence type="predicted"/>
<comment type="caution">
    <text evidence="1">The sequence shown here is derived from an EMBL/GenBank/DDBJ whole genome shotgun (WGS) entry which is preliminary data.</text>
</comment>
<dbReference type="AlphaFoldDB" id="A0A5J4VHA4"/>
<organism evidence="1 2">
    <name type="scientific">Streblomastix strix</name>
    <dbReference type="NCBI Taxonomy" id="222440"/>
    <lineage>
        <taxon>Eukaryota</taxon>
        <taxon>Metamonada</taxon>
        <taxon>Preaxostyla</taxon>
        <taxon>Oxymonadida</taxon>
        <taxon>Streblomastigidae</taxon>
        <taxon>Streblomastix</taxon>
    </lineage>
</organism>
<sequence>MISIKGSAASGIWESNSAKDLSLAPNGVRAHFIPENPSKVACIGEYNPNVIFSLTKTDSNRSQKAAQWVAPTLHKVLTITVGSVGMIHSGISGIVCAGVNLIGTVDGLMEMIH</sequence>
<gene>
    <name evidence="1" type="ORF">EZS28_022496</name>
</gene>
<dbReference type="EMBL" id="SNRW01007028">
    <property type="protein sequence ID" value="KAA6381977.1"/>
    <property type="molecule type" value="Genomic_DNA"/>
</dbReference>
<dbReference type="Proteomes" id="UP000324800">
    <property type="component" value="Unassembled WGS sequence"/>
</dbReference>
<evidence type="ECO:0000313" key="1">
    <source>
        <dbReference type="EMBL" id="KAA6381977.1"/>
    </source>
</evidence>
<name>A0A5J4VHA4_9EUKA</name>
<evidence type="ECO:0000313" key="2">
    <source>
        <dbReference type="Proteomes" id="UP000324800"/>
    </source>
</evidence>
<protein>
    <submittedName>
        <fullName evidence="1">Uncharacterized protein</fullName>
    </submittedName>
</protein>